<dbReference type="InterPro" id="IPR002104">
    <property type="entry name" value="Integrase_catalytic"/>
</dbReference>
<dbReference type="PANTHER" id="PTHR30349:SF41">
    <property type="entry name" value="INTEGRASE_RECOMBINASE PROTEIN MJ0367-RELATED"/>
    <property type="match status" value="1"/>
</dbReference>
<reference evidence="8 9" key="1">
    <citation type="submission" date="2021-05" db="EMBL/GenBank/DDBJ databases">
        <title>Kineosporia and Streptomyces sp. nov. two new marine actinobacteria isolated from Coral.</title>
        <authorList>
            <person name="Buangrab K."/>
            <person name="Sutthacheep M."/>
            <person name="Yeemin T."/>
            <person name="Harunari E."/>
            <person name="Igarashi Y."/>
            <person name="Kanchanasin P."/>
            <person name="Tanasupawat S."/>
            <person name="Phongsopitanun W."/>
        </authorList>
    </citation>
    <scope>NUCLEOTIDE SEQUENCE [LARGE SCALE GENOMIC DNA]</scope>
    <source>
        <strain evidence="8 9">J2-2</strain>
    </source>
</reference>
<evidence type="ECO:0000256" key="2">
    <source>
        <dbReference type="ARBA" id="ARBA00022908"/>
    </source>
</evidence>
<comment type="caution">
    <text evidence="8">The sequence shown here is derived from an EMBL/GenBank/DDBJ whole genome shotgun (WGS) entry which is preliminary data.</text>
</comment>
<dbReference type="SUPFAM" id="SSF56349">
    <property type="entry name" value="DNA breaking-rejoining enzymes"/>
    <property type="match status" value="1"/>
</dbReference>
<evidence type="ECO:0000256" key="4">
    <source>
        <dbReference type="ARBA" id="ARBA00023172"/>
    </source>
</evidence>
<dbReference type="EMBL" id="JAHBAY010000003">
    <property type="protein sequence ID" value="MBT0769085.1"/>
    <property type="molecule type" value="Genomic_DNA"/>
</dbReference>
<keyword evidence="9" id="KW-1185">Reference proteome</keyword>
<dbReference type="Gene3D" id="1.10.150.130">
    <property type="match status" value="1"/>
</dbReference>
<dbReference type="Proteomes" id="UP001197247">
    <property type="component" value="Unassembled WGS sequence"/>
</dbReference>
<evidence type="ECO:0000259" key="6">
    <source>
        <dbReference type="PROSITE" id="PS51898"/>
    </source>
</evidence>
<dbReference type="Pfam" id="PF00589">
    <property type="entry name" value="Phage_integrase"/>
    <property type="match status" value="1"/>
</dbReference>
<evidence type="ECO:0000259" key="7">
    <source>
        <dbReference type="PROSITE" id="PS51900"/>
    </source>
</evidence>
<dbReference type="Gene3D" id="1.10.443.10">
    <property type="entry name" value="Intergrase catalytic core"/>
    <property type="match status" value="1"/>
</dbReference>
<protein>
    <submittedName>
        <fullName evidence="8">Tyrosine-type recombinase/integrase</fullName>
    </submittedName>
</protein>
<evidence type="ECO:0000256" key="5">
    <source>
        <dbReference type="PROSITE-ProRule" id="PRU01248"/>
    </source>
</evidence>
<keyword evidence="2" id="KW-0229">DNA integration</keyword>
<feature type="domain" description="Core-binding (CB)" evidence="7">
    <location>
        <begin position="4"/>
        <end position="88"/>
    </location>
</feature>
<dbReference type="PANTHER" id="PTHR30349">
    <property type="entry name" value="PHAGE INTEGRASE-RELATED"/>
    <property type="match status" value="1"/>
</dbReference>
<sequence length="313" mass="34939">MITLRSGYPGADFGSWLAHTQGFSRHTVRAYTSDAARFQEFIGLTPGSAAVTGDQIRRFLESRRREGLSEATIRRNLAAARSFCRWLQASELPVDRDWSQVRFRTSGARPLPRSIPRHELSQLLRCLLRSADLGAPPAPLTRPHKVTTLVAVTLMITTGVRVGEVVQIRTGDITFADESIRIHGKGSRERVVYYTGSWLNPLLRAYLDARADLGVGHPYLLFKNDLDPMTTSALRDRIAGAGRASRIGRHLTPHMFRHSAATQLLESGIDIRYVQRLLGHASISTTEIYTHVSDVALRRVITQADVLRHCLDP</sequence>
<dbReference type="PROSITE" id="PS51898">
    <property type="entry name" value="TYR_RECOMBINASE"/>
    <property type="match status" value="1"/>
</dbReference>
<keyword evidence="3 5" id="KW-0238">DNA-binding</keyword>
<evidence type="ECO:0000256" key="3">
    <source>
        <dbReference type="ARBA" id="ARBA00023125"/>
    </source>
</evidence>
<dbReference type="RefSeq" id="WP_214155374.1">
    <property type="nucleotide sequence ID" value="NZ_JAHBAY010000003.1"/>
</dbReference>
<proteinExistence type="inferred from homology"/>
<evidence type="ECO:0000313" key="9">
    <source>
        <dbReference type="Proteomes" id="UP001197247"/>
    </source>
</evidence>
<organism evidence="8 9">
    <name type="scientific">Kineosporia corallincola</name>
    <dbReference type="NCBI Taxonomy" id="2835133"/>
    <lineage>
        <taxon>Bacteria</taxon>
        <taxon>Bacillati</taxon>
        <taxon>Actinomycetota</taxon>
        <taxon>Actinomycetes</taxon>
        <taxon>Kineosporiales</taxon>
        <taxon>Kineosporiaceae</taxon>
        <taxon>Kineosporia</taxon>
    </lineage>
</organism>
<dbReference type="InterPro" id="IPR010998">
    <property type="entry name" value="Integrase_recombinase_N"/>
</dbReference>
<name>A0ABS5TDC3_9ACTN</name>
<evidence type="ECO:0000256" key="1">
    <source>
        <dbReference type="ARBA" id="ARBA00008857"/>
    </source>
</evidence>
<keyword evidence="4" id="KW-0233">DNA recombination</keyword>
<dbReference type="Pfam" id="PF02899">
    <property type="entry name" value="Phage_int_SAM_1"/>
    <property type="match status" value="1"/>
</dbReference>
<accession>A0ABS5TDC3</accession>
<gene>
    <name evidence="8" type="ORF">KIH74_09120</name>
</gene>
<dbReference type="InterPro" id="IPR044068">
    <property type="entry name" value="CB"/>
</dbReference>
<dbReference type="PROSITE" id="PS51900">
    <property type="entry name" value="CB"/>
    <property type="match status" value="1"/>
</dbReference>
<dbReference type="InterPro" id="IPR011010">
    <property type="entry name" value="DNA_brk_join_enz"/>
</dbReference>
<dbReference type="InterPro" id="IPR013762">
    <property type="entry name" value="Integrase-like_cat_sf"/>
</dbReference>
<feature type="domain" description="Tyr recombinase" evidence="6">
    <location>
        <begin position="110"/>
        <end position="302"/>
    </location>
</feature>
<evidence type="ECO:0000313" key="8">
    <source>
        <dbReference type="EMBL" id="MBT0769085.1"/>
    </source>
</evidence>
<dbReference type="InterPro" id="IPR050090">
    <property type="entry name" value="Tyrosine_recombinase_XerCD"/>
</dbReference>
<comment type="similarity">
    <text evidence="1">Belongs to the 'phage' integrase family.</text>
</comment>
<dbReference type="InterPro" id="IPR004107">
    <property type="entry name" value="Integrase_SAM-like_N"/>
</dbReference>